<evidence type="ECO:0000256" key="1">
    <source>
        <dbReference type="ARBA" id="ARBA00022603"/>
    </source>
</evidence>
<dbReference type="GO" id="GO:0008757">
    <property type="term" value="F:S-adenosylmethionine-dependent methyltransferase activity"/>
    <property type="evidence" value="ECO:0007669"/>
    <property type="project" value="TreeGrafter"/>
</dbReference>
<proteinExistence type="predicted"/>
<organism evidence="4 5">
    <name type="scientific">Candidatus Sulfuritelmatomonas gaucii</name>
    <dbReference type="NCBI Taxonomy" id="2043161"/>
    <lineage>
        <taxon>Bacteria</taxon>
        <taxon>Pseudomonadati</taxon>
        <taxon>Acidobacteriota</taxon>
        <taxon>Terriglobia</taxon>
        <taxon>Terriglobales</taxon>
        <taxon>Acidobacteriaceae</taxon>
        <taxon>Candidatus Sulfuritelmatomonas</taxon>
    </lineage>
</organism>
<accession>A0A2N9LCF5</accession>
<dbReference type="Gene3D" id="3.40.50.150">
    <property type="entry name" value="Vaccinia Virus protein VP39"/>
    <property type="match status" value="1"/>
</dbReference>
<reference evidence="5" key="1">
    <citation type="submission" date="2018-02" db="EMBL/GenBank/DDBJ databases">
        <authorList>
            <person name="Hausmann B."/>
        </authorList>
    </citation>
    <scope>NUCLEOTIDE SEQUENCE [LARGE SCALE GENOMIC DNA]</scope>
    <source>
        <strain evidence="5">Peat soil MAG SbA5</strain>
    </source>
</reference>
<evidence type="ECO:0000256" key="2">
    <source>
        <dbReference type="ARBA" id="ARBA00022679"/>
    </source>
</evidence>
<keyword evidence="2 4" id="KW-0808">Transferase</keyword>
<dbReference type="PANTHER" id="PTHR10509">
    <property type="entry name" value="O-METHYLTRANSFERASE-RELATED"/>
    <property type="match status" value="1"/>
</dbReference>
<gene>
    <name evidence="4" type="ORF">SBA5_30126</name>
</gene>
<sequence>MRKNSKLLWAAVDRYFGDLLAPHDEALNAAIRANRDARLPAIDVTPLQGKFLHVLVQITQARRILEIGTLGGYSTIWMARALHKGGRIVSLEFEPRHAEIARANLRCAGMLRRVDIRVGHALASLAELKRSGAGPFDLIFIDADKENNPQYLKWALKLSRRGTVIVVDNVARHGTVIDAKSKESDIVGTRRCLEMMAAEPRLSAAALQTVGMKGLDGFAIAVVLR</sequence>
<dbReference type="InterPro" id="IPR002935">
    <property type="entry name" value="SAM_O-MeTrfase"/>
</dbReference>
<evidence type="ECO:0000313" key="4">
    <source>
        <dbReference type="EMBL" id="SPE20921.1"/>
    </source>
</evidence>
<name>A0A2N9LCF5_9BACT</name>
<dbReference type="InterPro" id="IPR029063">
    <property type="entry name" value="SAM-dependent_MTases_sf"/>
</dbReference>
<dbReference type="InterPro" id="IPR050362">
    <property type="entry name" value="Cation-dep_OMT"/>
</dbReference>
<keyword evidence="3" id="KW-0949">S-adenosyl-L-methionine</keyword>
<keyword evidence="1 4" id="KW-0489">Methyltransferase</keyword>
<dbReference type="SUPFAM" id="SSF53335">
    <property type="entry name" value="S-adenosyl-L-methionine-dependent methyltransferases"/>
    <property type="match status" value="1"/>
</dbReference>
<dbReference type="EMBL" id="OKRB01000086">
    <property type="protein sequence ID" value="SPE20921.1"/>
    <property type="molecule type" value="Genomic_DNA"/>
</dbReference>
<protein>
    <submittedName>
        <fullName evidence="4">O-methyltransferase family 3</fullName>
    </submittedName>
</protein>
<dbReference type="OrthoDB" id="9799672at2"/>
<dbReference type="Pfam" id="PF01596">
    <property type="entry name" value="Methyltransf_3"/>
    <property type="match status" value="1"/>
</dbReference>
<dbReference type="AlphaFoldDB" id="A0A2N9LCF5"/>
<evidence type="ECO:0000313" key="5">
    <source>
        <dbReference type="Proteomes" id="UP000239735"/>
    </source>
</evidence>
<evidence type="ECO:0000256" key="3">
    <source>
        <dbReference type="ARBA" id="ARBA00022691"/>
    </source>
</evidence>
<dbReference type="PANTHER" id="PTHR10509:SF14">
    <property type="entry name" value="CAFFEOYL-COA O-METHYLTRANSFERASE 3-RELATED"/>
    <property type="match status" value="1"/>
</dbReference>
<dbReference type="CDD" id="cd02440">
    <property type="entry name" value="AdoMet_MTases"/>
    <property type="match status" value="1"/>
</dbReference>
<dbReference type="GO" id="GO:0008171">
    <property type="term" value="F:O-methyltransferase activity"/>
    <property type="evidence" value="ECO:0007669"/>
    <property type="project" value="InterPro"/>
</dbReference>
<dbReference type="Proteomes" id="UP000239735">
    <property type="component" value="Unassembled WGS sequence"/>
</dbReference>
<dbReference type="PROSITE" id="PS51682">
    <property type="entry name" value="SAM_OMT_I"/>
    <property type="match status" value="1"/>
</dbReference>
<dbReference type="GO" id="GO:0032259">
    <property type="term" value="P:methylation"/>
    <property type="evidence" value="ECO:0007669"/>
    <property type="project" value="UniProtKB-KW"/>
</dbReference>